<proteinExistence type="predicted"/>
<dbReference type="SUPFAM" id="SSF53187">
    <property type="entry name" value="Zn-dependent exopeptidases"/>
    <property type="match status" value="1"/>
</dbReference>
<evidence type="ECO:0000313" key="3">
    <source>
        <dbReference type="Proteomes" id="UP000195729"/>
    </source>
</evidence>
<name>A0A1Y0LF68_TATCI</name>
<keyword evidence="3" id="KW-1185">Reference proteome</keyword>
<dbReference type="AlphaFoldDB" id="A0A1Y0LF68"/>
<evidence type="ECO:0000313" key="2">
    <source>
        <dbReference type="EMBL" id="ARV00342.1"/>
    </source>
</evidence>
<dbReference type="InterPro" id="IPR011227">
    <property type="entry name" value="UCP029730"/>
</dbReference>
<dbReference type="Proteomes" id="UP000195729">
    <property type="component" value="Chromosome"/>
</dbReference>
<dbReference type="Gene3D" id="3.40.630.40">
    <property type="entry name" value="Zn-dependent exopeptidases"/>
    <property type="match status" value="1"/>
</dbReference>
<gene>
    <name evidence="1" type="ORF">A7K98_19300</name>
    <name evidence="2" type="ORF">A7K99_19285</name>
</gene>
<organism evidence="1 4">
    <name type="scientific">Tatumella citrea</name>
    <name type="common">Pantoea citrea</name>
    <dbReference type="NCBI Taxonomy" id="53336"/>
    <lineage>
        <taxon>Bacteria</taxon>
        <taxon>Pseudomonadati</taxon>
        <taxon>Pseudomonadota</taxon>
        <taxon>Gammaproteobacteria</taxon>
        <taxon>Enterobacterales</taxon>
        <taxon>Erwiniaceae</taxon>
        <taxon>Tatumella</taxon>
    </lineage>
</organism>
<keyword evidence="1" id="KW-0378">Hydrolase</keyword>
<reference evidence="3 4" key="1">
    <citation type="submission" date="2016-05" db="EMBL/GenBank/DDBJ databases">
        <title>Complete genome sequence of two 2,5-diketo-D-glunonic acid producing strain Tatumella citrea.</title>
        <authorList>
            <person name="Duan C."/>
            <person name="Yang J."/>
            <person name="Yang S."/>
        </authorList>
    </citation>
    <scope>NUCLEOTIDE SEQUENCE [LARGE SCALE GENOMIC DNA]</scope>
    <source>
        <strain evidence="2 3">ATCC 39140</strain>
        <strain evidence="1 4">DSM 13699</strain>
    </source>
</reference>
<dbReference type="InterPro" id="IPR007709">
    <property type="entry name" value="N-FG_amidohydro"/>
</dbReference>
<accession>A0A1Y0LF68</accession>
<evidence type="ECO:0000313" key="4">
    <source>
        <dbReference type="Proteomes" id="UP000195814"/>
    </source>
</evidence>
<evidence type="ECO:0000313" key="1">
    <source>
        <dbReference type="EMBL" id="ARU96309.1"/>
    </source>
</evidence>
<dbReference type="Pfam" id="PF05013">
    <property type="entry name" value="FGase"/>
    <property type="match status" value="1"/>
</dbReference>
<dbReference type="EMBL" id="CP015579">
    <property type="protein sequence ID" value="ARU96309.1"/>
    <property type="molecule type" value="Genomic_DNA"/>
</dbReference>
<sequence length="265" mass="29819">MTEFYTVSEPLLYPDEPTAFTVTNPEGTSPFLILCDHAGKQIPRRLGSLGLNESDINRHIGWDIGALAVSKLLSESLDATLVSQTYSRLVIDCNRTPGVKSSIPLLSEDTVIPGNEGISAEQKEARRQEIFTPYHDQIRQILEQRRQRGQTTCILAMHSFTPVYLGVARPWHIGVLYNRLKAYPHALLDSLHQRNQWVIGDNEPYSVSDATDYALPQHAEKNGIPAVEIELRQDLIADSEGQQRWAADLDLLFREAWNNYPGEAN</sequence>
<dbReference type="EMBL" id="CP015581">
    <property type="protein sequence ID" value="ARV00342.1"/>
    <property type="molecule type" value="Genomic_DNA"/>
</dbReference>
<dbReference type="GO" id="GO:0016787">
    <property type="term" value="F:hydrolase activity"/>
    <property type="evidence" value="ECO:0007669"/>
    <property type="project" value="UniProtKB-KW"/>
</dbReference>
<dbReference type="Proteomes" id="UP000195814">
    <property type="component" value="Chromosome"/>
</dbReference>
<dbReference type="KEGG" id="tci:A7K98_19300"/>
<dbReference type="PIRSF" id="PIRSF029730">
    <property type="entry name" value="UCP029730"/>
    <property type="match status" value="1"/>
</dbReference>
<protein>
    <submittedName>
        <fullName evidence="1">N-formylglutamate amidohydrolase</fullName>
    </submittedName>
</protein>